<keyword evidence="1" id="KW-0732">Signal</keyword>
<dbReference type="PATRIC" id="fig|512565.3.peg.6511"/>
<reference evidence="2 3" key="1">
    <citation type="submission" date="2012-02" db="EMBL/GenBank/DDBJ databases">
        <title>Complete genome sequence of Actinoplanes missouriensis 431 (= NBRC 102363).</title>
        <authorList>
            <person name="Ohnishi Y."/>
            <person name="Ishikawa J."/>
            <person name="Sekine M."/>
            <person name="Hosoyama A."/>
            <person name="Harada T."/>
            <person name="Narita H."/>
            <person name="Hata T."/>
            <person name="Konno Y."/>
            <person name="Tutikane K."/>
            <person name="Fujita N."/>
            <person name="Horinouchi S."/>
            <person name="Hayakawa M."/>
        </authorList>
    </citation>
    <scope>NUCLEOTIDE SEQUENCE [LARGE SCALE GENOMIC DNA]</scope>
    <source>
        <strain evidence="3">ATCC 14538 / DSM 43046 / CBS 188.64 / JCM 3121 / NBRC 102363 / NCIMB 12654 / NRRL B-3342 / UNCC 431</strain>
    </source>
</reference>
<evidence type="ECO:0000313" key="2">
    <source>
        <dbReference type="EMBL" id="BAL91729.1"/>
    </source>
</evidence>
<feature type="signal peptide" evidence="1">
    <location>
        <begin position="1"/>
        <end position="20"/>
    </location>
</feature>
<gene>
    <name evidence="2" type="ordered locus">AMIS_65090</name>
</gene>
<protein>
    <recommendedName>
        <fullName evidence="4">BMP family ABC transporter substrate-binding protein</fullName>
    </recommendedName>
</protein>
<keyword evidence="3" id="KW-1185">Reference proteome</keyword>
<evidence type="ECO:0000256" key="1">
    <source>
        <dbReference type="SAM" id="SignalP"/>
    </source>
</evidence>
<dbReference type="Proteomes" id="UP000007882">
    <property type="component" value="Chromosome"/>
</dbReference>
<dbReference type="EMBL" id="AP012319">
    <property type="protein sequence ID" value="BAL91729.1"/>
    <property type="molecule type" value="Genomic_DNA"/>
</dbReference>
<dbReference type="AlphaFoldDB" id="I0HFE2"/>
<organism evidence="2 3">
    <name type="scientific">Actinoplanes missouriensis (strain ATCC 14538 / DSM 43046 / CBS 188.64 / JCM 3121 / NBRC 102363 / NCIMB 12654 / NRRL B-3342 / UNCC 431)</name>
    <dbReference type="NCBI Taxonomy" id="512565"/>
    <lineage>
        <taxon>Bacteria</taxon>
        <taxon>Bacillati</taxon>
        <taxon>Actinomycetota</taxon>
        <taxon>Actinomycetes</taxon>
        <taxon>Micromonosporales</taxon>
        <taxon>Micromonosporaceae</taxon>
        <taxon>Actinoplanes</taxon>
    </lineage>
</organism>
<dbReference type="eggNOG" id="COG1744">
    <property type="taxonomic scope" value="Bacteria"/>
</dbReference>
<dbReference type="HOGENOM" id="CLU_1248412_0_0_11"/>
<proteinExistence type="predicted"/>
<feature type="chain" id="PRO_5003628062" description="BMP family ABC transporter substrate-binding protein" evidence="1">
    <location>
        <begin position="21"/>
        <end position="217"/>
    </location>
</feature>
<name>I0HFE2_ACTM4</name>
<evidence type="ECO:0000313" key="3">
    <source>
        <dbReference type="Proteomes" id="UP000007882"/>
    </source>
</evidence>
<evidence type="ECO:0008006" key="4">
    <source>
        <dbReference type="Google" id="ProtNLM"/>
    </source>
</evidence>
<dbReference type="PROSITE" id="PS51257">
    <property type="entry name" value="PROKAR_LIPOPROTEIN"/>
    <property type="match status" value="1"/>
</dbReference>
<accession>I0HFE2</accession>
<sequence length="217" mass="22011">MFRLLAVSLTAAALLTGCSAADDWSESRPVAAPIGALGAGFADPASPPAPEATITPSPGSWDGVHPPEDYRVVLLTLGADAPARAVADAVRSWAAEEKVSLRTVEADPAHPVDGIVAAVTMKPDLVISAGNDLVDALALVTPSHLDQQFLIVGAEVAEPTGNVTAADWTGAGFRGEGLGSPSAYDPASFTSARCASAVRAGVAAVLHRLTGIVLWIS</sequence>
<dbReference type="Gene3D" id="3.40.50.2300">
    <property type="match status" value="1"/>
</dbReference>
<dbReference type="KEGG" id="ams:AMIS_65090"/>
<dbReference type="OrthoDB" id="4824377at2"/>
<dbReference type="STRING" id="512565.AMIS_65090"/>
<dbReference type="RefSeq" id="WP_014446614.1">
    <property type="nucleotide sequence ID" value="NC_017093.1"/>
</dbReference>